<organism evidence="3 4">
    <name type="scientific">Funneliformis caledonium</name>
    <dbReference type="NCBI Taxonomy" id="1117310"/>
    <lineage>
        <taxon>Eukaryota</taxon>
        <taxon>Fungi</taxon>
        <taxon>Fungi incertae sedis</taxon>
        <taxon>Mucoromycota</taxon>
        <taxon>Glomeromycotina</taxon>
        <taxon>Glomeromycetes</taxon>
        <taxon>Glomerales</taxon>
        <taxon>Glomeraceae</taxon>
        <taxon>Funneliformis</taxon>
    </lineage>
</organism>
<accession>A0A9N9FSY2</accession>
<keyword evidence="2" id="KW-0732">Signal</keyword>
<evidence type="ECO:0000256" key="2">
    <source>
        <dbReference type="SAM" id="SignalP"/>
    </source>
</evidence>
<feature type="compositionally biased region" description="Basic and acidic residues" evidence="1">
    <location>
        <begin position="76"/>
        <end position="94"/>
    </location>
</feature>
<feature type="signal peptide" evidence="2">
    <location>
        <begin position="1"/>
        <end position="29"/>
    </location>
</feature>
<proteinExistence type="predicted"/>
<dbReference type="OrthoDB" id="2379439at2759"/>
<gene>
    <name evidence="3" type="ORF">FCALED_LOCUS6264</name>
</gene>
<feature type="region of interest" description="Disordered" evidence="1">
    <location>
        <begin position="74"/>
        <end position="94"/>
    </location>
</feature>
<evidence type="ECO:0000256" key="1">
    <source>
        <dbReference type="SAM" id="MobiDB-lite"/>
    </source>
</evidence>
<evidence type="ECO:0000313" key="3">
    <source>
        <dbReference type="EMBL" id="CAG8554024.1"/>
    </source>
</evidence>
<protein>
    <submittedName>
        <fullName evidence="3">5615_t:CDS:1</fullName>
    </submittedName>
</protein>
<reference evidence="3" key="1">
    <citation type="submission" date="2021-06" db="EMBL/GenBank/DDBJ databases">
        <authorList>
            <person name="Kallberg Y."/>
            <person name="Tangrot J."/>
            <person name="Rosling A."/>
        </authorList>
    </citation>
    <scope>NUCLEOTIDE SEQUENCE</scope>
    <source>
        <strain evidence="3">UK204</strain>
    </source>
</reference>
<name>A0A9N9FSY2_9GLOM</name>
<comment type="caution">
    <text evidence="3">The sequence shown here is derived from an EMBL/GenBank/DDBJ whole genome shotgun (WGS) entry which is preliminary data.</text>
</comment>
<keyword evidence="4" id="KW-1185">Reference proteome</keyword>
<sequence length="94" mass="10697">MNKINTKLLFAYILFAFLVLILHTTSINSYPVGACDIENCEDEIAEQLDDEEVDPCDYSDNEKFPNDFIENILDDSESRHPKGRPPDTADSKDL</sequence>
<evidence type="ECO:0000313" key="4">
    <source>
        <dbReference type="Proteomes" id="UP000789570"/>
    </source>
</evidence>
<dbReference type="Proteomes" id="UP000789570">
    <property type="component" value="Unassembled WGS sequence"/>
</dbReference>
<dbReference type="AlphaFoldDB" id="A0A9N9FSY2"/>
<dbReference type="EMBL" id="CAJVPQ010001459">
    <property type="protein sequence ID" value="CAG8554024.1"/>
    <property type="molecule type" value="Genomic_DNA"/>
</dbReference>
<feature type="chain" id="PRO_5040291398" evidence="2">
    <location>
        <begin position="30"/>
        <end position="94"/>
    </location>
</feature>